<sequence length="80" mass="8935">MELFPHSAERRGNASHWVVRFFQTVAKALDFVPNLEPLPPNPKFLDAGFCCEAEIALNVHDFVIAVHGDDSASAPRRFTL</sequence>
<evidence type="ECO:0000313" key="2">
    <source>
        <dbReference type="Proteomes" id="UP000291084"/>
    </source>
</evidence>
<accession>A0A0S3SI29</accession>
<protein>
    <submittedName>
        <fullName evidence="1">Uncharacterized protein</fullName>
    </submittedName>
</protein>
<dbReference type="AlphaFoldDB" id="A0A0S3SI29"/>
<keyword evidence="2" id="KW-1185">Reference proteome</keyword>
<reference evidence="1 2" key="1">
    <citation type="journal article" date="2015" name="Sci. Rep.">
        <title>The power of single molecule real-time sequencing technology in the de novo assembly of a eukaryotic genome.</title>
        <authorList>
            <person name="Sakai H."/>
            <person name="Naito K."/>
            <person name="Ogiso-Tanaka E."/>
            <person name="Takahashi Y."/>
            <person name="Iseki K."/>
            <person name="Muto C."/>
            <person name="Satou K."/>
            <person name="Teruya K."/>
            <person name="Shiroma A."/>
            <person name="Shimoji M."/>
            <person name="Hirano T."/>
            <person name="Itoh T."/>
            <person name="Kaga A."/>
            <person name="Tomooka N."/>
        </authorList>
    </citation>
    <scope>NUCLEOTIDE SEQUENCE [LARGE SCALE GENOMIC DNA]</scope>
    <source>
        <strain evidence="2">cv. Shumari</strain>
    </source>
</reference>
<gene>
    <name evidence="1" type="primary">Vigan.07G125300</name>
    <name evidence="1" type="ORF">VIGAN_07125300</name>
</gene>
<dbReference type="Proteomes" id="UP000291084">
    <property type="component" value="Chromosome 7"/>
</dbReference>
<name>A0A0S3SI29_PHAAN</name>
<dbReference type="EMBL" id="AP015040">
    <property type="protein sequence ID" value="BAT92515.1"/>
    <property type="molecule type" value="Genomic_DNA"/>
</dbReference>
<proteinExistence type="predicted"/>
<organism evidence="1 2">
    <name type="scientific">Vigna angularis var. angularis</name>
    <dbReference type="NCBI Taxonomy" id="157739"/>
    <lineage>
        <taxon>Eukaryota</taxon>
        <taxon>Viridiplantae</taxon>
        <taxon>Streptophyta</taxon>
        <taxon>Embryophyta</taxon>
        <taxon>Tracheophyta</taxon>
        <taxon>Spermatophyta</taxon>
        <taxon>Magnoliopsida</taxon>
        <taxon>eudicotyledons</taxon>
        <taxon>Gunneridae</taxon>
        <taxon>Pentapetalae</taxon>
        <taxon>rosids</taxon>
        <taxon>fabids</taxon>
        <taxon>Fabales</taxon>
        <taxon>Fabaceae</taxon>
        <taxon>Papilionoideae</taxon>
        <taxon>50 kb inversion clade</taxon>
        <taxon>NPAAA clade</taxon>
        <taxon>indigoferoid/millettioid clade</taxon>
        <taxon>Phaseoleae</taxon>
        <taxon>Vigna</taxon>
    </lineage>
</organism>
<evidence type="ECO:0000313" key="1">
    <source>
        <dbReference type="EMBL" id="BAT92515.1"/>
    </source>
</evidence>